<dbReference type="PANTHER" id="PTHR12993">
    <property type="entry name" value="N-ACETYLGLUCOSAMINYL-PHOSPHATIDYLINOSITOL DE-N-ACETYLASE-RELATED"/>
    <property type="match status" value="1"/>
</dbReference>
<keyword evidence="3" id="KW-1185">Reference proteome</keyword>
<gene>
    <name evidence="2" type="ORF">MMF94_24730</name>
</gene>
<comment type="caution">
    <text evidence="2">The sequence shown here is derived from an EMBL/GenBank/DDBJ whole genome shotgun (WGS) entry which is preliminary data.</text>
</comment>
<dbReference type="Gene3D" id="3.40.50.10320">
    <property type="entry name" value="LmbE-like"/>
    <property type="match status" value="1"/>
</dbReference>
<evidence type="ECO:0000313" key="2">
    <source>
        <dbReference type="EMBL" id="MCH6168912.1"/>
    </source>
</evidence>
<dbReference type="EMBL" id="JAKXMK010000022">
    <property type="protein sequence ID" value="MCH6168912.1"/>
    <property type="molecule type" value="Genomic_DNA"/>
</dbReference>
<organism evidence="2 3">
    <name type="scientific">Pseudonocardia alaniniphila</name>
    <dbReference type="NCBI Taxonomy" id="75291"/>
    <lineage>
        <taxon>Bacteria</taxon>
        <taxon>Bacillati</taxon>
        <taxon>Actinomycetota</taxon>
        <taxon>Actinomycetes</taxon>
        <taxon>Pseudonocardiales</taxon>
        <taxon>Pseudonocardiaceae</taxon>
        <taxon>Pseudonocardia</taxon>
    </lineage>
</organism>
<keyword evidence="1" id="KW-0862">Zinc</keyword>
<dbReference type="PANTHER" id="PTHR12993:SF29">
    <property type="entry name" value="BLR3841 PROTEIN"/>
    <property type="match status" value="1"/>
</dbReference>
<name>A0ABS9TK41_9PSEU</name>
<dbReference type="RefSeq" id="WP_241039551.1">
    <property type="nucleotide sequence ID" value="NZ_BAAAJF010000011.1"/>
</dbReference>
<evidence type="ECO:0000313" key="3">
    <source>
        <dbReference type="Proteomes" id="UP001299970"/>
    </source>
</evidence>
<dbReference type="InterPro" id="IPR024078">
    <property type="entry name" value="LmbE-like_dom_sf"/>
</dbReference>
<dbReference type="Pfam" id="PF02585">
    <property type="entry name" value="PIG-L"/>
    <property type="match status" value="1"/>
</dbReference>
<protein>
    <submittedName>
        <fullName evidence="2">PIG-L family deacetylase</fullName>
    </submittedName>
</protein>
<sequence>MVPSGRDDGPSVVVVSANAADFVWRAGGAIARCAEDGAPVTVLCLTYGERGESAALWRSPDATLESVKAIRAEESAAAAQALGADIMFFDAGDYPLRATDDLVDGIVAQLRRLQPTVLLTHAERDPYNLDHALTHEIVLRCRMIAQAAGLPDRNTPPLGASQVMAFEPHQPEQCGFVPNRFLDISPVIERKRAAMKCMDAAQGHLIDYYEDLAVRRGVQAVRNGAPRTVTHAEAFQMVFPTVGSTLW</sequence>
<proteinExistence type="predicted"/>
<dbReference type="SUPFAM" id="SSF102588">
    <property type="entry name" value="LmbE-like"/>
    <property type="match status" value="1"/>
</dbReference>
<reference evidence="2 3" key="1">
    <citation type="submission" date="2022-03" db="EMBL/GenBank/DDBJ databases">
        <title>Pseudonocardia alaer sp. nov., a novel actinomycete isolated from reed forest soil.</title>
        <authorList>
            <person name="Wang L."/>
        </authorList>
    </citation>
    <scope>NUCLEOTIDE SEQUENCE [LARGE SCALE GENOMIC DNA]</scope>
    <source>
        <strain evidence="2 3">Y-16303</strain>
    </source>
</reference>
<evidence type="ECO:0000256" key="1">
    <source>
        <dbReference type="ARBA" id="ARBA00022833"/>
    </source>
</evidence>
<accession>A0ABS9TK41</accession>
<dbReference type="Proteomes" id="UP001299970">
    <property type="component" value="Unassembled WGS sequence"/>
</dbReference>
<dbReference type="InterPro" id="IPR003737">
    <property type="entry name" value="GlcNAc_PI_deacetylase-related"/>
</dbReference>